<sequence length="112" mass="11863">MPPHNSDGSGGLLKHVDNSRRDPPPSKTTSRVSLPEGSQACSPTLFPPPNYSTALGIKCPLLAVNGVDEVPEPHDSFVDSVACDNITSLLDPDLQDNSVQAPPSTLNEITFE</sequence>
<dbReference type="WBParaSite" id="TASK_0000801701-mRNA-1">
    <property type="protein sequence ID" value="TASK_0000801701-mRNA-1"/>
    <property type="gene ID" value="TASK_0000801701"/>
</dbReference>
<feature type="region of interest" description="Disordered" evidence="1">
    <location>
        <begin position="1"/>
        <end position="45"/>
    </location>
</feature>
<accession>A0A0R3WBJ6</accession>
<evidence type="ECO:0000313" key="3">
    <source>
        <dbReference type="Proteomes" id="UP000282613"/>
    </source>
</evidence>
<evidence type="ECO:0000313" key="2">
    <source>
        <dbReference type="EMBL" id="VDK39423.1"/>
    </source>
</evidence>
<organism evidence="4">
    <name type="scientific">Taenia asiatica</name>
    <name type="common">Asian tapeworm</name>
    <dbReference type="NCBI Taxonomy" id="60517"/>
    <lineage>
        <taxon>Eukaryota</taxon>
        <taxon>Metazoa</taxon>
        <taxon>Spiralia</taxon>
        <taxon>Lophotrochozoa</taxon>
        <taxon>Platyhelminthes</taxon>
        <taxon>Cestoda</taxon>
        <taxon>Eucestoda</taxon>
        <taxon>Cyclophyllidea</taxon>
        <taxon>Taeniidae</taxon>
        <taxon>Taenia</taxon>
    </lineage>
</organism>
<proteinExistence type="predicted"/>
<name>A0A0R3WBJ6_TAEAS</name>
<reference evidence="4" key="1">
    <citation type="submission" date="2017-02" db="UniProtKB">
        <authorList>
            <consortium name="WormBaseParasite"/>
        </authorList>
    </citation>
    <scope>IDENTIFICATION</scope>
</reference>
<keyword evidence="3" id="KW-1185">Reference proteome</keyword>
<dbReference type="EMBL" id="UYRS01018716">
    <property type="protein sequence ID" value="VDK39423.1"/>
    <property type="molecule type" value="Genomic_DNA"/>
</dbReference>
<feature type="compositionally biased region" description="Basic and acidic residues" evidence="1">
    <location>
        <begin position="14"/>
        <end position="24"/>
    </location>
</feature>
<evidence type="ECO:0000256" key="1">
    <source>
        <dbReference type="SAM" id="MobiDB-lite"/>
    </source>
</evidence>
<gene>
    <name evidence="2" type="ORF">TASK_LOCUS8018</name>
</gene>
<feature type="compositionally biased region" description="Polar residues" evidence="1">
    <location>
        <begin position="95"/>
        <end position="112"/>
    </location>
</feature>
<dbReference type="AlphaFoldDB" id="A0A0R3WBJ6"/>
<reference evidence="2 3" key="2">
    <citation type="submission" date="2018-11" db="EMBL/GenBank/DDBJ databases">
        <authorList>
            <consortium name="Pathogen Informatics"/>
        </authorList>
    </citation>
    <scope>NUCLEOTIDE SEQUENCE [LARGE SCALE GENOMIC DNA]</scope>
</reference>
<protein>
    <submittedName>
        <fullName evidence="2 4">Uncharacterized protein</fullName>
    </submittedName>
</protein>
<dbReference type="Proteomes" id="UP000282613">
    <property type="component" value="Unassembled WGS sequence"/>
</dbReference>
<feature type="region of interest" description="Disordered" evidence="1">
    <location>
        <begin position="93"/>
        <end position="112"/>
    </location>
</feature>
<evidence type="ECO:0000313" key="4">
    <source>
        <dbReference type="WBParaSite" id="TASK_0000801701-mRNA-1"/>
    </source>
</evidence>